<name>A0A1F7JK72_9BACT</name>
<proteinExistence type="predicted"/>
<feature type="region of interest" description="Disordered" evidence="1">
    <location>
        <begin position="1"/>
        <end position="23"/>
    </location>
</feature>
<reference evidence="2 3" key="1">
    <citation type="journal article" date="2016" name="Nat. Commun.">
        <title>Thousands of microbial genomes shed light on interconnected biogeochemical processes in an aquifer system.</title>
        <authorList>
            <person name="Anantharaman K."/>
            <person name="Brown C.T."/>
            <person name="Hug L.A."/>
            <person name="Sharon I."/>
            <person name="Castelle C.J."/>
            <person name="Probst A.J."/>
            <person name="Thomas B.C."/>
            <person name="Singh A."/>
            <person name="Wilkins M.J."/>
            <person name="Karaoz U."/>
            <person name="Brodie E.L."/>
            <person name="Williams K.H."/>
            <person name="Hubbard S.S."/>
            <person name="Banfield J.F."/>
        </authorList>
    </citation>
    <scope>NUCLEOTIDE SEQUENCE [LARGE SCALE GENOMIC DNA]</scope>
</reference>
<comment type="caution">
    <text evidence="2">The sequence shown here is derived from an EMBL/GenBank/DDBJ whole genome shotgun (WGS) entry which is preliminary data.</text>
</comment>
<protein>
    <submittedName>
        <fullName evidence="2">Uncharacterized protein</fullName>
    </submittedName>
</protein>
<dbReference type="AlphaFoldDB" id="A0A1F7JK72"/>
<evidence type="ECO:0000313" key="3">
    <source>
        <dbReference type="Proteomes" id="UP000176376"/>
    </source>
</evidence>
<accession>A0A1F7JK72</accession>
<dbReference type="Proteomes" id="UP000176376">
    <property type="component" value="Unassembled WGS sequence"/>
</dbReference>
<dbReference type="EMBL" id="MGAY01000048">
    <property type="protein sequence ID" value="OGK56008.1"/>
    <property type="molecule type" value="Genomic_DNA"/>
</dbReference>
<evidence type="ECO:0000313" key="2">
    <source>
        <dbReference type="EMBL" id="OGK56008.1"/>
    </source>
</evidence>
<gene>
    <name evidence="2" type="ORF">A3J15_00305</name>
</gene>
<organism evidence="2 3">
    <name type="scientific">Candidatus Roizmanbacteria bacterium RIFCSPLOWO2_02_FULL_38_10</name>
    <dbReference type="NCBI Taxonomy" id="1802074"/>
    <lineage>
        <taxon>Bacteria</taxon>
        <taxon>Candidatus Roizmaniibacteriota</taxon>
    </lineage>
</organism>
<evidence type="ECO:0000256" key="1">
    <source>
        <dbReference type="SAM" id="MobiDB-lite"/>
    </source>
</evidence>
<sequence length="196" mass="21358">MVDEQRDAGVAGPVNPQDGLRGDEQRAQLTSFISERVMASPFLPEPLDMNGVVQEAIALGLEVRDARSIDGTVTIVNKEPFGVAHRFPGAYIFIDGRLIERELIAAATYDGKPCNWIDRYDRIAGDNGIITAVVERGYFVPLDGGRIPAEETKYLPIPDAKDGGPSFYKASESFHNYVSSPMTPGTPTTYQPPQAT</sequence>